<sequence>KAKVSDWRNMMLSYAGRLQLIASILSSMEVYWASVFILPKPKNEGGLGIKDLGQWNEVLMAKNLWNIASRKESLWVKWINEIRIKGGSKVEWRDTIRFSNCTPKHSFIMWMAVQDRLATQEKLMKWYHEKQLTCPLCEICPDSLNHLFFECCYAKLVWKQLKKASDQISLPDRWDDIISTLASQIHNKSIKSVPRRLTLAACVYHIWQERSKRIFTNDKKRSNEVAAEVFNQLRLKLASLTVKAQHKSWKYLLLMGMCLRKCSHEAKVGELVNLDDFYQLNVYDVLEVLGLSNLLLSLL</sequence>
<protein>
    <submittedName>
        <fullName evidence="2">Reverse transcriptase zinc-binding domain-containing protein</fullName>
    </submittedName>
</protein>
<keyword evidence="2" id="KW-0695">RNA-directed DNA polymerase</keyword>
<comment type="caution">
    <text evidence="2">The sequence shown here is derived from an EMBL/GenBank/DDBJ whole genome shotgun (WGS) entry which is preliminary data.</text>
</comment>
<dbReference type="EMBL" id="BKCJ010003501">
    <property type="protein sequence ID" value="GEU55460.1"/>
    <property type="molecule type" value="Genomic_DNA"/>
</dbReference>
<gene>
    <name evidence="2" type="ORF">Tci_027438</name>
</gene>
<dbReference type="PANTHER" id="PTHR33116:SF84">
    <property type="entry name" value="RNA-DIRECTED DNA POLYMERASE"/>
    <property type="match status" value="1"/>
</dbReference>
<organism evidence="2">
    <name type="scientific">Tanacetum cinerariifolium</name>
    <name type="common">Dalmatian daisy</name>
    <name type="synonym">Chrysanthemum cinerariifolium</name>
    <dbReference type="NCBI Taxonomy" id="118510"/>
    <lineage>
        <taxon>Eukaryota</taxon>
        <taxon>Viridiplantae</taxon>
        <taxon>Streptophyta</taxon>
        <taxon>Embryophyta</taxon>
        <taxon>Tracheophyta</taxon>
        <taxon>Spermatophyta</taxon>
        <taxon>Magnoliopsida</taxon>
        <taxon>eudicotyledons</taxon>
        <taxon>Gunneridae</taxon>
        <taxon>Pentapetalae</taxon>
        <taxon>asterids</taxon>
        <taxon>campanulids</taxon>
        <taxon>Asterales</taxon>
        <taxon>Asteraceae</taxon>
        <taxon>Asteroideae</taxon>
        <taxon>Anthemideae</taxon>
        <taxon>Anthemidinae</taxon>
        <taxon>Tanacetum</taxon>
    </lineage>
</organism>
<reference evidence="2" key="1">
    <citation type="journal article" date="2019" name="Sci. Rep.">
        <title>Draft genome of Tanacetum cinerariifolium, the natural source of mosquito coil.</title>
        <authorList>
            <person name="Yamashiro T."/>
            <person name="Shiraishi A."/>
            <person name="Satake H."/>
            <person name="Nakayama K."/>
        </authorList>
    </citation>
    <scope>NUCLEOTIDE SEQUENCE</scope>
</reference>
<evidence type="ECO:0000259" key="1">
    <source>
        <dbReference type="Pfam" id="PF13966"/>
    </source>
</evidence>
<dbReference type="InterPro" id="IPR026960">
    <property type="entry name" value="RVT-Znf"/>
</dbReference>
<name>A0A6L2L2Z4_TANCI</name>
<evidence type="ECO:0000313" key="2">
    <source>
        <dbReference type="EMBL" id="GEU55460.1"/>
    </source>
</evidence>
<dbReference type="Pfam" id="PF13966">
    <property type="entry name" value="zf-RVT"/>
    <property type="match status" value="1"/>
</dbReference>
<dbReference type="GO" id="GO:0003964">
    <property type="term" value="F:RNA-directed DNA polymerase activity"/>
    <property type="evidence" value="ECO:0007669"/>
    <property type="project" value="UniProtKB-KW"/>
</dbReference>
<accession>A0A6L2L2Z4</accession>
<keyword evidence="2" id="KW-0808">Transferase</keyword>
<proteinExistence type="predicted"/>
<keyword evidence="2" id="KW-0548">Nucleotidyltransferase</keyword>
<dbReference type="PANTHER" id="PTHR33116">
    <property type="entry name" value="REVERSE TRANSCRIPTASE ZINC-BINDING DOMAIN-CONTAINING PROTEIN-RELATED-RELATED"/>
    <property type="match status" value="1"/>
</dbReference>
<feature type="domain" description="Reverse transcriptase zinc-binding" evidence="1">
    <location>
        <begin position="86"/>
        <end position="158"/>
    </location>
</feature>
<feature type="non-terminal residue" evidence="2">
    <location>
        <position position="1"/>
    </location>
</feature>
<dbReference type="AlphaFoldDB" id="A0A6L2L2Z4"/>